<keyword evidence="6 8" id="KW-1015">Disulfide bond</keyword>
<dbReference type="PROSITE" id="PS01186">
    <property type="entry name" value="EGF_2"/>
    <property type="match status" value="14"/>
</dbReference>
<dbReference type="FunFam" id="2.10.25.10:FF:000014">
    <property type="entry name" value="Latent-transforming growth factor beta-binding protein 3"/>
    <property type="match status" value="1"/>
</dbReference>
<accession>E4WTZ4</accession>
<feature type="domain" description="EGF-like" evidence="11">
    <location>
        <begin position="1273"/>
        <end position="1313"/>
    </location>
</feature>
<evidence type="ECO:0000256" key="7">
    <source>
        <dbReference type="ARBA" id="ARBA00023180"/>
    </source>
</evidence>
<feature type="domain" description="EGF-like" evidence="11">
    <location>
        <begin position="432"/>
        <end position="469"/>
    </location>
</feature>
<evidence type="ECO:0000256" key="10">
    <source>
        <dbReference type="SAM" id="SignalP"/>
    </source>
</evidence>
<dbReference type="FunFam" id="2.10.25.10:FF:000038">
    <property type="entry name" value="Fibrillin 2"/>
    <property type="match status" value="10"/>
</dbReference>
<keyword evidence="7" id="KW-0325">Glycoprotein</keyword>
<dbReference type="PROSITE" id="PS00010">
    <property type="entry name" value="ASX_HYDROXYL"/>
    <property type="match status" value="20"/>
</dbReference>
<evidence type="ECO:0000256" key="6">
    <source>
        <dbReference type="ARBA" id="ARBA00023157"/>
    </source>
</evidence>
<dbReference type="Pfam" id="PF12947">
    <property type="entry name" value="EGF_3"/>
    <property type="match status" value="8"/>
</dbReference>
<dbReference type="InParanoid" id="E4WTZ4"/>
<dbReference type="EMBL" id="FN653016">
    <property type="protein sequence ID" value="CBY07268.1"/>
    <property type="molecule type" value="Genomic_DNA"/>
</dbReference>
<keyword evidence="3 8" id="KW-0245">EGF-like domain</keyword>
<feature type="region of interest" description="Disordered" evidence="9">
    <location>
        <begin position="21"/>
        <end position="49"/>
    </location>
</feature>
<feature type="chain" id="PRO_5003192295" description="EGF-like domain-containing protein" evidence="10">
    <location>
        <begin position="18"/>
        <end position="3171"/>
    </location>
</feature>
<feature type="compositionally biased region" description="Basic residues" evidence="9">
    <location>
        <begin position="29"/>
        <end position="38"/>
    </location>
</feature>
<dbReference type="OrthoDB" id="4062651at2759"/>
<feature type="domain" description="EGF-like" evidence="11">
    <location>
        <begin position="1727"/>
        <end position="1764"/>
    </location>
</feature>
<feature type="domain" description="EGF-like" evidence="11">
    <location>
        <begin position="1402"/>
        <end position="1446"/>
    </location>
</feature>
<evidence type="ECO:0000256" key="4">
    <source>
        <dbReference type="ARBA" id="ARBA00022729"/>
    </source>
</evidence>
<dbReference type="SMART" id="SM00181">
    <property type="entry name" value="EGF"/>
    <property type="match status" value="31"/>
</dbReference>
<dbReference type="SUPFAM" id="SSF57196">
    <property type="entry name" value="EGF/Laminin"/>
    <property type="match status" value="11"/>
</dbReference>
<feature type="domain" description="EGF-like" evidence="11">
    <location>
        <begin position="1469"/>
        <end position="1507"/>
    </location>
</feature>
<keyword evidence="4 10" id="KW-0732">Signal</keyword>
<feature type="domain" description="EGF-like" evidence="11">
    <location>
        <begin position="1638"/>
        <end position="1677"/>
    </location>
</feature>
<dbReference type="InterPro" id="IPR018097">
    <property type="entry name" value="EGF_Ca-bd_CS"/>
</dbReference>
<feature type="domain" description="EGF-like" evidence="11">
    <location>
        <begin position="725"/>
        <end position="766"/>
    </location>
</feature>
<dbReference type="InterPro" id="IPR024731">
    <property type="entry name" value="NELL2-like_EGF"/>
</dbReference>
<dbReference type="InterPro" id="IPR049883">
    <property type="entry name" value="NOTCH1_EGF-like"/>
</dbReference>
<dbReference type="PROSITE" id="PS01187">
    <property type="entry name" value="EGF_CA"/>
    <property type="match status" value="7"/>
</dbReference>
<feature type="domain" description="EGF-like" evidence="11">
    <location>
        <begin position="1314"/>
        <end position="1354"/>
    </location>
</feature>
<feature type="domain" description="EGF-like" evidence="11">
    <location>
        <begin position="470"/>
        <end position="508"/>
    </location>
</feature>
<dbReference type="Pfam" id="PF01826">
    <property type="entry name" value="TIL"/>
    <property type="match status" value="1"/>
</dbReference>
<dbReference type="Proteomes" id="UP000001307">
    <property type="component" value="Unassembled WGS sequence"/>
</dbReference>
<evidence type="ECO:0000256" key="3">
    <source>
        <dbReference type="ARBA" id="ARBA00022536"/>
    </source>
</evidence>
<dbReference type="CDD" id="cd19941">
    <property type="entry name" value="TIL"/>
    <property type="match status" value="2"/>
</dbReference>
<name>E4WTZ4_OIKDI</name>
<feature type="domain" description="EGF-like" evidence="11">
    <location>
        <begin position="1191"/>
        <end position="1232"/>
    </location>
</feature>
<evidence type="ECO:0000259" key="11">
    <source>
        <dbReference type="PROSITE" id="PS50026"/>
    </source>
</evidence>
<keyword evidence="2" id="KW-0964">Secreted</keyword>
<evidence type="ECO:0000256" key="5">
    <source>
        <dbReference type="ARBA" id="ARBA00022737"/>
    </source>
</evidence>
<dbReference type="SUPFAM" id="SSF57184">
    <property type="entry name" value="Growth factor receptor domain"/>
    <property type="match status" value="4"/>
</dbReference>
<keyword evidence="5" id="KW-0677">Repeat</keyword>
<comment type="caution">
    <text evidence="8">Lacks conserved residue(s) required for the propagation of feature annotation.</text>
</comment>
<comment type="subcellular location">
    <subcellularLocation>
        <location evidence="1">Secreted</location>
    </subcellularLocation>
</comment>
<dbReference type="GO" id="GO:0005576">
    <property type="term" value="C:extracellular region"/>
    <property type="evidence" value="ECO:0007669"/>
    <property type="project" value="UniProtKB-SubCell"/>
</dbReference>
<feature type="domain" description="EGF-like" evidence="11">
    <location>
        <begin position="1765"/>
        <end position="1802"/>
    </location>
</feature>
<dbReference type="InterPro" id="IPR002919">
    <property type="entry name" value="TIL_dom"/>
</dbReference>
<dbReference type="SUPFAM" id="SSF57567">
    <property type="entry name" value="Serine protease inhibitors"/>
    <property type="match status" value="3"/>
</dbReference>
<evidence type="ECO:0000256" key="8">
    <source>
        <dbReference type="PROSITE-ProRule" id="PRU00076"/>
    </source>
</evidence>
<evidence type="ECO:0000313" key="13">
    <source>
        <dbReference type="Proteomes" id="UP000001307"/>
    </source>
</evidence>
<organism evidence="12">
    <name type="scientific">Oikopleura dioica</name>
    <name type="common">Tunicate</name>
    <dbReference type="NCBI Taxonomy" id="34765"/>
    <lineage>
        <taxon>Eukaryota</taxon>
        <taxon>Metazoa</taxon>
        <taxon>Chordata</taxon>
        <taxon>Tunicata</taxon>
        <taxon>Appendicularia</taxon>
        <taxon>Copelata</taxon>
        <taxon>Oikopleuridae</taxon>
        <taxon>Oikopleura</taxon>
    </lineage>
</organism>
<reference evidence="12" key="1">
    <citation type="journal article" date="2010" name="Science">
        <title>Plasticity of animal genome architecture unmasked by rapid evolution of a pelagic tunicate.</title>
        <authorList>
            <person name="Denoeud F."/>
            <person name="Henriet S."/>
            <person name="Mungpakdee S."/>
            <person name="Aury J.M."/>
            <person name="Da Silva C."/>
            <person name="Brinkmann H."/>
            <person name="Mikhaleva J."/>
            <person name="Olsen L.C."/>
            <person name="Jubin C."/>
            <person name="Canestro C."/>
            <person name="Bouquet J.M."/>
            <person name="Danks G."/>
            <person name="Poulain J."/>
            <person name="Campsteijn C."/>
            <person name="Adamski M."/>
            <person name="Cross I."/>
            <person name="Yadetie F."/>
            <person name="Muffato M."/>
            <person name="Louis A."/>
            <person name="Butcher S."/>
            <person name="Tsagkogeorga G."/>
            <person name="Konrad A."/>
            <person name="Singh S."/>
            <person name="Jensen M.F."/>
            <person name="Cong E.H."/>
            <person name="Eikeseth-Otteraa H."/>
            <person name="Noel B."/>
            <person name="Anthouard V."/>
            <person name="Porcel B.M."/>
            <person name="Kachouri-Lafond R."/>
            <person name="Nishino A."/>
            <person name="Ugolini M."/>
            <person name="Chourrout P."/>
            <person name="Nishida H."/>
            <person name="Aasland R."/>
            <person name="Huzurbazar S."/>
            <person name="Westhof E."/>
            <person name="Delsuc F."/>
            <person name="Lehrach H."/>
            <person name="Reinhardt R."/>
            <person name="Weissenbach J."/>
            <person name="Roy S.W."/>
            <person name="Artiguenave F."/>
            <person name="Postlethwait J.H."/>
            <person name="Manak J.R."/>
            <person name="Thompson E.M."/>
            <person name="Jaillon O."/>
            <person name="Du Pasquier L."/>
            <person name="Boudinot P."/>
            <person name="Liberles D.A."/>
            <person name="Volff J.N."/>
            <person name="Philippe H."/>
            <person name="Lenhard B."/>
            <person name="Roest Crollius H."/>
            <person name="Wincker P."/>
            <person name="Chourrout D."/>
        </authorList>
    </citation>
    <scope>NUCLEOTIDE SEQUENCE [LARGE SCALE GENOMIC DNA]</scope>
</reference>
<dbReference type="FunFam" id="2.10.25.10:FF:000031">
    <property type="entry name" value="neurogenic locus notch homolog protein 3"/>
    <property type="match status" value="1"/>
</dbReference>
<evidence type="ECO:0000313" key="12">
    <source>
        <dbReference type="EMBL" id="CBY07268.1"/>
    </source>
</evidence>
<evidence type="ECO:0000256" key="1">
    <source>
        <dbReference type="ARBA" id="ARBA00004613"/>
    </source>
</evidence>
<dbReference type="Pfam" id="PF07645">
    <property type="entry name" value="EGF_CA"/>
    <property type="match status" value="19"/>
</dbReference>
<evidence type="ECO:0000256" key="2">
    <source>
        <dbReference type="ARBA" id="ARBA00022525"/>
    </source>
</evidence>
<dbReference type="CDD" id="cd00054">
    <property type="entry name" value="EGF_CA"/>
    <property type="match status" value="15"/>
</dbReference>
<feature type="domain" description="EGF-like" evidence="11">
    <location>
        <begin position="1599"/>
        <end position="1637"/>
    </location>
</feature>
<dbReference type="PANTHER" id="PTHR24039">
    <property type="entry name" value="FIBRILLIN-RELATED"/>
    <property type="match status" value="1"/>
</dbReference>
<dbReference type="FunFam" id="2.10.25.10:FF:000005">
    <property type="entry name" value="Fibrillin 2"/>
    <property type="match status" value="1"/>
</dbReference>
<gene>
    <name evidence="12" type="ORF">GSOID_T00006357001</name>
</gene>
<feature type="domain" description="EGF-like" evidence="11">
    <location>
        <begin position="386"/>
        <end position="425"/>
    </location>
</feature>
<feature type="domain" description="EGF-like" evidence="11">
    <location>
        <begin position="552"/>
        <end position="592"/>
    </location>
</feature>
<dbReference type="Gene3D" id="2.10.25.10">
    <property type="entry name" value="Laminin"/>
    <property type="match status" value="31"/>
</dbReference>
<evidence type="ECO:0000256" key="9">
    <source>
        <dbReference type="SAM" id="MobiDB-lite"/>
    </source>
</evidence>
<proteinExistence type="predicted"/>
<feature type="domain" description="EGF-like" evidence="11">
    <location>
        <begin position="511"/>
        <end position="549"/>
    </location>
</feature>
<feature type="domain" description="EGF-like" evidence="11">
    <location>
        <begin position="1560"/>
        <end position="1598"/>
    </location>
</feature>
<feature type="domain" description="EGF-like" evidence="11">
    <location>
        <begin position="1233"/>
        <end position="1272"/>
    </location>
</feature>
<feature type="domain" description="EGF-like" evidence="11">
    <location>
        <begin position="343"/>
        <end position="385"/>
    </location>
</feature>
<dbReference type="InterPro" id="IPR000742">
    <property type="entry name" value="EGF"/>
</dbReference>
<dbReference type="PROSITE" id="PS50026">
    <property type="entry name" value="EGF_3"/>
    <property type="match status" value="23"/>
</dbReference>
<keyword evidence="13" id="KW-1185">Reference proteome</keyword>
<dbReference type="InterPro" id="IPR001881">
    <property type="entry name" value="EGF-like_Ca-bd_dom"/>
</dbReference>
<feature type="domain" description="EGF-like" evidence="11">
    <location>
        <begin position="1684"/>
        <end position="1726"/>
    </location>
</feature>
<protein>
    <recommendedName>
        <fullName evidence="11">EGF-like domain-containing protein</fullName>
    </recommendedName>
</protein>
<dbReference type="InterPro" id="IPR036084">
    <property type="entry name" value="Ser_inhib-like_sf"/>
</dbReference>
<dbReference type="SMART" id="SM00179">
    <property type="entry name" value="EGF_CA"/>
    <property type="match status" value="28"/>
</dbReference>
<dbReference type="GO" id="GO:0005509">
    <property type="term" value="F:calcium ion binding"/>
    <property type="evidence" value="ECO:0007669"/>
    <property type="project" value="InterPro"/>
</dbReference>
<dbReference type="InterPro" id="IPR009030">
    <property type="entry name" value="Growth_fac_rcpt_cys_sf"/>
</dbReference>
<feature type="domain" description="EGF-like" evidence="11">
    <location>
        <begin position="663"/>
        <end position="701"/>
    </location>
</feature>
<sequence>MLLRFLLVGLCAHQAIAGKNKEKNDKPKKLNGKNKNGKGKGGSEATTFETTSEDITPEILEQATLSAFVHEETVEPLARSFSPPINRLQRTTDACTGVSCGANEECVLDEFVDAGYHCECVENYFFKNGVCKFETWVVEENIQSLSINVDVEMLREIGDTLKGTYYPEELFPAATYDITIVNNAQEVFADEFFNLFLRMKLLVQVLTDSDSERASFSSILTSESRLLTTYEYENQTIFDDLIDEEVWLLDVIECPYREEGTKCGAYECRKTCESEAEDLGPYCTDLSVACVVGCSCETEFVRSNRDLNSTCRPIEHCPHNSCDIGYRFDWVLAGGYDDGTCIDINECAEDTPCDQKATCNNTMGSFTCTCNDGFYGDGVGNDTCFDVDECANYTLHGCDTNAFCTNFWGTHNCTCNIGYDDVGTALDGDCIDINECLIDNSGCDVNANCTNTDGSFECDCTAGTGLDCTDIDECATDFGGCDTNANCTNTYGSHYCTCLDGFRGNGTIGDYIDECATNYGGCSANAECTNFPGSHNCTCYDGFRGSGFACAEINECLEGIDDCHTEANCTNTDGSFTCECNLGWSGNGTHCANIDECNSIDLPHNCHADATCTDTDGAGDATDCANIDECTDMIDVHDCDANAFCLDEVPGWNCTCKTGYSGNVDPVHLHNCDDNATCADIYGSFNCTCNVGYDGNGVTCSDVDDYECDCNIGWRGDGMNGNCDNIDECVEDMPCSPQANCTDNPGSFTCECWIGFQDMGDGLVCEDIDECTANTYSCPTHATCSNTFMIASISTSVIVKPTTATKMQDNVLIPSAHTSVDAVLDSPTTTTPPSPDSSALMLMSASRELTIVTQMLNVPILSAAGTALAMKDGMDLAILVRTLMSVLKTHAMKMLIALTTTDHSLVLASPVLLKCVSDTLQHDCDGNAGCTNTIGSYNCTCNLGPGFIADGGCTDIDECSTGDHDCAVDADCTNTDGTFFCTCHEGFYDNQGDGTNCTDIDEYHSNCRNTYGDYECDCWELYIPAIVAKNGTCENIACDTYSHLCNANATCYEFANSTGDCDSGYLYNYTAFACYDENECTSGSHNCHVEASCTNFPGSFNCTCDQGFSGDGVFDCEDINECDDSPCPAYSDCTNMYNGYTCACWSGFEGINAAQMRSCGTGSCICNSTAVSALEGSMDCILYDSCPHNFYLDECVLDEPCDANADCANTFGSFDCTCHTGYNGTDHLSICIDINECDVNTYNCTENSSCSNTIGSYECPCNVGFEEDDMCFDIDECIDGLDDCIATADCINNDGGFECVCSTGYTGDPYACENIDECDLGIATCQDNSACVDTIGSYICVCNEGYSANSDLCENIDECATPQNTTYDCDAVTEVCIDTEGSFECDCASGWARVGDNTTCTNIDECALGIDECGNKAICSDTAGSYSCPCEDGYQHVADTDDRICEDIDECYSTEITAGMWGDVVVCNDIDECADETHDCGTDATCTNSDGSFECSCDAGYELDDSNNCVDIDECLDKPYVNNDLLGCQDMNECALGTSDCDITDNCSEFAECTDTFLAFEYECEFDLCSVQAACNNTLGSFTCTCEAGWDGNGFVCENIDECPSNPCHQNATCTDTIGSFECECDTGYTGDGLDCADINECMTMPCHEDGVCTNTDGSFICECALGYSGDGIDSCENIDDCVDVNECIKDPLICGGTGACNNTIGSYECDCFDGFEHQDDDEVCDDIDECVDDVCDGGLCLNTAGSYQCGCDAGYYFNNVTCVDLNECEDSFGCHESAICTNTEGSFDCSCPDGYETRIIELNRLVNTTICIEINECEDPLAHDCSDICTNTDGSYECSCPDGNFIGNGTIGNHCIEVQECATYEEFDVCGNVMCYDSCDGEFCQTVDGAYEYEDCEGGCICPEGSYRMFGSSDSPCVRIDECALECSIFEYEVGCGNHYDYHTCDTVNAGSAPIAGNSSAECDVMCMCDSAAGLVRSDSGFGATCVPESHCSVDTSDPHRFSFIWQMAELPAGVTVADKDSWSQLLIGFSPLVRSTYGVPGSLLDPYVVYNDVLQLEGGHYYIMMKLVLSNPVDIIRYSDGMLAEILAQFVDTGVLRTPDNEDVMAIANDLGTDFPCHAEECFPECPAGQIWVICANQACYDTCEGTIAGDDDTCPAVRWHNRQCKGANRTGSTCIAPEDCSIPECGVNEEFSQCTDSCYPLCKDDEPVCEESCITGCNCKEGFVRSSDDPSAECVKADTCHDYNVVECGVNETAVECFNDAFDTCESVRLDQARLSTGDICTGGCACKDGFVRLNSDILSPCVPRQDCFDVFTEWEKADFFYIFDKVPPSFDLENPYTWRDLMYKLRDSDKFADINVIDIQAKETSYFNEDNQYVTKDVYITHLHLVAEYIGSKIYSFIDDAEDVGFSGYDFIMEWDRDFEDIVEENGFELPCYNRDCDIENLGCHPKYEEVGCPADIGPTCNDSYTEILAERDQLWNELSGARLFGMDCADKDLQCVCKDGYYRENSDPFARCVKLSKCMGGCPRHAKFVDDMDYCVPTCDDPDGSKCVAEATLAISNFEDVADQLQIPGCECRNGYLKKDRSPFAECIDENECARVTPECGENSEWSWEAPGCFQSCKHPYAFSGDEDCHDRTLEMCVCKPGFVKEKRNMKSECIPIEDCFNCKKNSEQFSECKETCFHDCNTLTYSKDKLCMEEDSCRPGCECALGYVYRWGKRVVDGKEGKCVAISTCPKPKTEAVNFVNQQNTLPDEVDITDSSTWDSLLDGFNIEGLDIVDIIEVPDATGLSLENYGRYIMAVRKEVQRSVSYMIVLQAVVETEDNEEDPIEDKTADVLAAMEEYAAATGSSVIDNNDAGYEELIEALDVTVPDAPEPTAPPTPTRCTGNQTYNENLEGAFIWEGMYINQVKIGRGNETHSYWDPAFGGEVYHDEGDQLRMGCKKGYRNSIGKPFTAAKCLCAVNSCDWVLSKPLRCVSADTAPMPIWSGNKFNQVREVENGYIKMKARGISLLASKNWTDNGNIDYDAHPEYSDRTYWENANFTLFVFCPFNVKLGGADPGLGAMTFPDFYPAENSNDGRLWSFLSRPGVHLIKNSRPDPKKSVYFKGFIDRSVNVDEQRESATFETGKDKPTCETGILPGHHPNAIANLEDNFDVFEGGDFTNLDKYVRT</sequence>
<feature type="domain" description="EGF-like" evidence="11">
    <location>
        <begin position="955"/>
        <end position="993"/>
    </location>
</feature>
<dbReference type="InterPro" id="IPR000152">
    <property type="entry name" value="EGF-type_Asp/Asn_hydroxyl_site"/>
</dbReference>
<feature type="domain" description="EGF-like" evidence="11">
    <location>
        <begin position="1076"/>
        <end position="1117"/>
    </location>
</feature>
<feature type="domain" description="EGF-like" evidence="11">
    <location>
        <begin position="1118"/>
        <end position="1154"/>
    </location>
</feature>
<feature type="disulfide bond" evidence="8">
    <location>
        <begin position="1731"/>
        <end position="1741"/>
    </location>
</feature>
<feature type="signal peptide" evidence="10">
    <location>
        <begin position="1"/>
        <end position="17"/>
    </location>
</feature>